<dbReference type="PANTHER" id="PTHR47074">
    <property type="entry name" value="BNAC02G40300D PROTEIN"/>
    <property type="match status" value="1"/>
</dbReference>
<dbReference type="PANTHER" id="PTHR47074:SF48">
    <property type="entry name" value="POLYNUCLEOTIDYL TRANSFERASE, RIBONUCLEASE H-LIKE SUPERFAMILY PROTEIN"/>
    <property type="match status" value="1"/>
</dbReference>
<dbReference type="Gene3D" id="3.30.420.10">
    <property type="entry name" value="Ribonuclease H-like superfamily/Ribonuclease H"/>
    <property type="match status" value="1"/>
</dbReference>
<protein>
    <recommendedName>
        <fullName evidence="1">RNase H type-1 domain-containing protein</fullName>
    </recommendedName>
</protein>
<reference evidence="2" key="1">
    <citation type="submission" date="2020-06" db="EMBL/GenBank/DDBJ databases">
        <authorList>
            <person name="Li T."/>
            <person name="Hu X."/>
            <person name="Zhang T."/>
            <person name="Song X."/>
            <person name="Zhang H."/>
            <person name="Dai N."/>
            <person name="Sheng W."/>
            <person name="Hou X."/>
            <person name="Wei L."/>
        </authorList>
    </citation>
    <scope>NUCLEOTIDE SEQUENCE</scope>
    <source>
        <strain evidence="2">3651</strain>
        <tissue evidence="2">Leaf</tissue>
    </source>
</reference>
<dbReference type="AlphaFoldDB" id="A0AAE1YCY1"/>
<name>A0AAE1YCY1_9LAMI</name>
<dbReference type="Pfam" id="PF13456">
    <property type="entry name" value="RVT_3"/>
    <property type="match status" value="1"/>
</dbReference>
<reference evidence="2" key="2">
    <citation type="journal article" date="2024" name="Plant">
        <title>Genomic evolution and insights into agronomic trait innovations of Sesamum species.</title>
        <authorList>
            <person name="Miao H."/>
            <person name="Wang L."/>
            <person name="Qu L."/>
            <person name="Liu H."/>
            <person name="Sun Y."/>
            <person name="Le M."/>
            <person name="Wang Q."/>
            <person name="Wei S."/>
            <person name="Zheng Y."/>
            <person name="Lin W."/>
            <person name="Duan Y."/>
            <person name="Cao H."/>
            <person name="Xiong S."/>
            <person name="Wang X."/>
            <person name="Wei L."/>
            <person name="Li C."/>
            <person name="Ma Q."/>
            <person name="Ju M."/>
            <person name="Zhao R."/>
            <person name="Li G."/>
            <person name="Mu C."/>
            <person name="Tian Q."/>
            <person name="Mei H."/>
            <person name="Zhang T."/>
            <person name="Gao T."/>
            <person name="Zhang H."/>
        </authorList>
    </citation>
    <scope>NUCLEOTIDE SEQUENCE</scope>
    <source>
        <strain evidence="2">3651</strain>
    </source>
</reference>
<dbReference type="InterPro" id="IPR002156">
    <property type="entry name" value="RNaseH_domain"/>
</dbReference>
<comment type="caution">
    <text evidence="2">The sequence shown here is derived from an EMBL/GenBank/DDBJ whole genome shotgun (WGS) entry which is preliminary data.</text>
</comment>
<dbReference type="InterPro" id="IPR036397">
    <property type="entry name" value="RNaseH_sf"/>
</dbReference>
<dbReference type="EMBL" id="JACGWO010000005">
    <property type="protein sequence ID" value="KAK4427754.1"/>
    <property type="molecule type" value="Genomic_DNA"/>
</dbReference>
<gene>
    <name evidence="2" type="ORF">Salat_1544400</name>
</gene>
<dbReference type="SUPFAM" id="SSF53098">
    <property type="entry name" value="Ribonuclease H-like"/>
    <property type="match status" value="1"/>
</dbReference>
<accession>A0AAE1YCY1</accession>
<feature type="domain" description="RNase H type-1" evidence="1">
    <location>
        <begin position="180"/>
        <end position="270"/>
    </location>
</feature>
<proteinExistence type="predicted"/>
<keyword evidence="3" id="KW-1185">Reference proteome</keyword>
<organism evidence="2 3">
    <name type="scientific">Sesamum alatum</name>
    <dbReference type="NCBI Taxonomy" id="300844"/>
    <lineage>
        <taxon>Eukaryota</taxon>
        <taxon>Viridiplantae</taxon>
        <taxon>Streptophyta</taxon>
        <taxon>Embryophyta</taxon>
        <taxon>Tracheophyta</taxon>
        <taxon>Spermatophyta</taxon>
        <taxon>Magnoliopsida</taxon>
        <taxon>eudicotyledons</taxon>
        <taxon>Gunneridae</taxon>
        <taxon>Pentapetalae</taxon>
        <taxon>asterids</taxon>
        <taxon>lamiids</taxon>
        <taxon>Lamiales</taxon>
        <taxon>Pedaliaceae</taxon>
        <taxon>Sesamum</taxon>
    </lineage>
</organism>
<dbReference type="GO" id="GO:0004523">
    <property type="term" value="F:RNA-DNA hybrid ribonuclease activity"/>
    <property type="evidence" value="ECO:0007669"/>
    <property type="project" value="InterPro"/>
</dbReference>
<dbReference type="InterPro" id="IPR012337">
    <property type="entry name" value="RNaseH-like_sf"/>
</dbReference>
<sequence length="290" mass="32478">MWVRSDECENIIRKYWNEHDYTRDGSEVGMSIERCRMGLLNWSSKTFGNSLIAAQGLIQGRHRWGIGNGEQVRIWGDRWIPREFSFIVHSAPNIIDQNAKVCELIKANGQEWDDNKIFGDQRASTSHSHSRITGTSFGNMKFLQRSRCFYGNEDELHVLLSCSFARIVWALSNIPWKGIKSFQGASAADHAEALAARSAIEFAVEQGWTKIVVEGDALNIIQRLQQGRKDGSSIGPILADITALAANFEFCSFTFIGRVGNYPAHLLARLAFQASVSSNFLPGFRSGQLC</sequence>
<evidence type="ECO:0000313" key="3">
    <source>
        <dbReference type="Proteomes" id="UP001293254"/>
    </source>
</evidence>
<dbReference type="Proteomes" id="UP001293254">
    <property type="component" value="Unassembled WGS sequence"/>
</dbReference>
<dbReference type="GO" id="GO:0003676">
    <property type="term" value="F:nucleic acid binding"/>
    <property type="evidence" value="ECO:0007669"/>
    <property type="project" value="InterPro"/>
</dbReference>
<dbReference type="InterPro" id="IPR052929">
    <property type="entry name" value="RNase_H-like_EbsB-rel"/>
</dbReference>
<evidence type="ECO:0000313" key="2">
    <source>
        <dbReference type="EMBL" id="KAK4427754.1"/>
    </source>
</evidence>
<evidence type="ECO:0000259" key="1">
    <source>
        <dbReference type="Pfam" id="PF13456"/>
    </source>
</evidence>